<keyword evidence="1" id="KW-0472">Membrane</keyword>
<accession>A0ABV4UGW2</accession>
<dbReference type="Proteomes" id="UP001574673">
    <property type="component" value="Unassembled WGS sequence"/>
</dbReference>
<gene>
    <name evidence="2" type="ORF">ABCS64_11150</name>
</gene>
<protein>
    <submittedName>
        <fullName evidence="2">Type II secretion system protein</fullName>
    </submittedName>
</protein>
<proteinExistence type="predicted"/>
<dbReference type="Pfam" id="PF07963">
    <property type="entry name" value="N_methyl"/>
    <property type="match status" value="1"/>
</dbReference>
<keyword evidence="1" id="KW-0812">Transmembrane</keyword>
<dbReference type="InterPro" id="IPR045584">
    <property type="entry name" value="Pilin-like"/>
</dbReference>
<sequence>MMSGVWTERSAAGFTLLEVLFVVFIVGLLTSLLAPRIGASLSSFEAVSQRRLIEDQLLQLPRRVRYIGCGLELPRDQGKKDIGDGAPALQLPEGWTADIQPPLVISPVGACSAAVIKLVCTDSPGASARYGIHEISCEIEKLADVAD</sequence>
<reference evidence="3" key="1">
    <citation type="submission" date="2024-06" db="EMBL/GenBank/DDBJ databases">
        <title>Radixoralia hellwigii gen. nov., sp nov., isolated from a root canal in the human oral cavity.</title>
        <authorList>
            <person name="Bartsch S."/>
            <person name="Wittmer A."/>
            <person name="Schulz A.-K."/>
            <person name="Neumann-Schaal M."/>
            <person name="Wolf J."/>
            <person name="Gronow S."/>
            <person name="Tennert C."/>
            <person name="Haecker G."/>
            <person name="Cieplik F."/>
            <person name="Al-Ahmad A."/>
        </authorList>
    </citation>
    <scope>NUCLEOTIDE SEQUENCE [LARGE SCALE GENOMIC DNA]</scope>
    <source>
        <strain evidence="3">Wk13</strain>
    </source>
</reference>
<dbReference type="EMBL" id="JBEUWX010000003">
    <property type="protein sequence ID" value="MFA9950872.1"/>
    <property type="molecule type" value="Genomic_DNA"/>
</dbReference>
<dbReference type="SUPFAM" id="SSF54523">
    <property type="entry name" value="Pili subunits"/>
    <property type="match status" value="1"/>
</dbReference>
<feature type="transmembrane region" description="Helical" evidence="1">
    <location>
        <begin position="12"/>
        <end position="34"/>
    </location>
</feature>
<dbReference type="PROSITE" id="PS00409">
    <property type="entry name" value="PROKAR_NTER_METHYL"/>
    <property type="match status" value="1"/>
</dbReference>
<organism evidence="2 3">
    <name type="scientific">Dentiradicibacter hellwigii</name>
    <dbReference type="NCBI Taxonomy" id="3149053"/>
    <lineage>
        <taxon>Bacteria</taxon>
        <taxon>Pseudomonadati</taxon>
        <taxon>Pseudomonadota</taxon>
        <taxon>Betaproteobacteria</taxon>
        <taxon>Rhodocyclales</taxon>
        <taxon>Rhodocyclaceae</taxon>
        <taxon>Dentiradicibacter</taxon>
    </lineage>
</organism>
<comment type="caution">
    <text evidence="2">The sequence shown here is derived from an EMBL/GenBank/DDBJ whole genome shotgun (WGS) entry which is preliminary data.</text>
</comment>
<dbReference type="NCBIfam" id="TIGR02532">
    <property type="entry name" value="IV_pilin_GFxxxE"/>
    <property type="match status" value="1"/>
</dbReference>
<keyword evidence="1" id="KW-1133">Transmembrane helix</keyword>
<evidence type="ECO:0000313" key="3">
    <source>
        <dbReference type="Proteomes" id="UP001574673"/>
    </source>
</evidence>
<evidence type="ECO:0000313" key="2">
    <source>
        <dbReference type="EMBL" id="MFA9950872.1"/>
    </source>
</evidence>
<name>A0ABV4UGW2_9RHOO</name>
<evidence type="ECO:0000256" key="1">
    <source>
        <dbReference type="SAM" id="Phobius"/>
    </source>
</evidence>
<dbReference type="InterPro" id="IPR012902">
    <property type="entry name" value="N_methyl_site"/>
</dbReference>
<keyword evidence="3" id="KW-1185">Reference proteome</keyword>